<keyword evidence="2" id="KW-1185">Reference proteome</keyword>
<dbReference type="AlphaFoldDB" id="A0A291G9L6"/>
<reference evidence="1 2" key="1">
    <citation type="submission" date="2017-06" db="EMBL/GenBank/DDBJ databases">
        <title>Celeribacter sp. TSPH2 complete genome sequence.</title>
        <authorList>
            <person name="Woo J.-H."/>
            <person name="Kim H.-S."/>
        </authorList>
    </citation>
    <scope>NUCLEOTIDE SEQUENCE [LARGE SCALE GENOMIC DNA]</scope>
    <source>
        <strain evidence="1 2">TSPH2</strain>
    </source>
</reference>
<dbReference type="GO" id="GO:0051536">
    <property type="term" value="F:iron-sulfur cluster binding"/>
    <property type="evidence" value="ECO:0007669"/>
    <property type="project" value="InterPro"/>
</dbReference>
<proteinExistence type="predicted"/>
<dbReference type="Proteomes" id="UP000217935">
    <property type="component" value="Chromosome"/>
</dbReference>
<gene>
    <name evidence="1" type="ORF">CEW89_03775</name>
</gene>
<dbReference type="InterPro" id="IPR002871">
    <property type="entry name" value="NIF_FeS_clus_asmbl_NifU_N"/>
</dbReference>
<dbReference type="GO" id="GO:0016226">
    <property type="term" value="P:iron-sulfur cluster assembly"/>
    <property type="evidence" value="ECO:0007669"/>
    <property type="project" value="InterPro"/>
</dbReference>
<evidence type="ECO:0000313" key="2">
    <source>
        <dbReference type="Proteomes" id="UP000217935"/>
    </source>
</evidence>
<dbReference type="STRING" id="1758178.GCA_001550095_02900"/>
<dbReference type="SUPFAM" id="SSF82649">
    <property type="entry name" value="SufE/NifU"/>
    <property type="match status" value="1"/>
</dbReference>
<dbReference type="OrthoDB" id="7857113at2"/>
<dbReference type="GO" id="GO:0005506">
    <property type="term" value="F:iron ion binding"/>
    <property type="evidence" value="ECO:0007669"/>
    <property type="project" value="InterPro"/>
</dbReference>
<dbReference type="Gene3D" id="3.90.1010.10">
    <property type="match status" value="1"/>
</dbReference>
<protein>
    <submittedName>
        <fullName evidence="1">Iron-sulfur cluster assembly scaffold protein</fullName>
    </submittedName>
</protein>
<dbReference type="KEGG" id="ceh:CEW89_03775"/>
<evidence type="ECO:0000313" key="1">
    <source>
        <dbReference type="EMBL" id="ATG46754.1"/>
    </source>
</evidence>
<dbReference type="CDD" id="cd06664">
    <property type="entry name" value="IscU_like"/>
    <property type="match status" value="1"/>
</dbReference>
<accession>A0A291G9L6</accession>
<dbReference type="EMBL" id="CP022196">
    <property type="protein sequence ID" value="ATG46754.1"/>
    <property type="molecule type" value="Genomic_DNA"/>
</dbReference>
<organism evidence="1 2">
    <name type="scientific">Celeribacter ethanolicus</name>
    <dbReference type="NCBI Taxonomy" id="1758178"/>
    <lineage>
        <taxon>Bacteria</taxon>
        <taxon>Pseudomonadati</taxon>
        <taxon>Pseudomonadota</taxon>
        <taxon>Alphaproteobacteria</taxon>
        <taxon>Rhodobacterales</taxon>
        <taxon>Roseobacteraceae</taxon>
        <taxon>Celeribacter</taxon>
    </lineage>
</organism>
<name>A0A291G9L6_9RHOB</name>
<sequence length="159" mass="17017">MRPDPERQTMSATSSTDLAQLYSGTLLALAADIPLTGRLDAPMVSIKERAPLCGSTVTVDMDVEDGRVTRFAQDVKACALGQAAASVLGRHVIGRTEAELIRARDELTVFLKQDGPVPSAPFEGFEALLPARDFKNRHASILLALTAACHGFGRLKTPD</sequence>